<evidence type="ECO:0000256" key="1">
    <source>
        <dbReference type="SAM" id="Phobius"/>
    </source>
</evidence>
<name>A0A2H0TV38_9BACT</name>
<gene>
    <name evidence="2" type="ORF">COU32_04305</name>
</gene>
<dbReference type="AlphaFoldDB" id="A0A2H0TV38"/>
<accession>A0A2H0TV38</accession>
<organism evidence="2 3">
    <name type="scientific">Candidatus Magasanikbacteria bacterium CG10_big_fil_rev_8_21_14_0_10_42_10</name>
    <dbReference type="NCBI Taxonomy" id="1974649"/>
    <lineage>
        <taxon>Bacteria</taxon>
        <taxon>Candidatus Magasanikiibacteriota</taxon>
    </lineage>
</organism>
<dbReference type="Proteomes" id="UP000231530">
    <property type="component" value="Unassembled WGS sequence"/>
</dbReference>
<evidence type="ECO:0000313" key="2">
    <source>
        <dbReference type="EMBL" id="PIR76032.1"/>
    </source>
</evidence>
<comment type="caution">
    <text evidence="2">The sequence shown here is derived from an EMBL/GenBank/DDBJ whole genome shotgun (WGS) entry which is preliminary data.</text>
</comment>
<dbReference type="EMBL" id="PFBY01000045">
    <property type="protein sequence ID" value="PIR76032.1"/>
    <property type="molecule type" value="Genomic_DNA"/>
</dbReference>
<keyword evidence="1" id="KW-0472">Membrane</keyword>
<proteinExistence type="predicted"/>
<protein>
    <submittedName>
        <fullName evidence="2">Uncharacterized protein</fullName>
    </submittedName>
</protein>
<sequence length="119" mass="13943">MVVIVLQRIALQFFLDALYFPLWWYTGGLRRVLVGLFHSLQDANISLAPGLWVRHIFTPMYGQTDFEGRLMSVFMRIVNIIGRTFALFVWLWVLCIALCLWLATPVFLIYMIGRVFLLQ</sequence>
<keyword evidence="1" id="KW-0812">Transmembrane</keyword>
<reference evidence="3" key="1">
    <citation type="submission" date="2017-09" db="EMBL/GenBank/DDBJ databases">
        <title>Depth-based differentiation of microbial function through sediment-hosted aquifers and enrichment of novel symbionts in the deep terrestrial subsurface.</title>
        <authorList>
            <person name="Probst A.J."/>
            <person name="Ladd B."/>
            <person name="Jarett J.K."/>
            <person name="Geller-Mcgrath D.E."/>
            <person name="Sieber C.M.K."/>
            <person name="Emerson J.B."/>
            <person name="Anantharaman K."/>
            <person name="Thomas B.C."/>
            <person name="Malmstrom R."/>
            <person name="Stieglmeier M."/>
            <person name="Klingl A."/>
            <person name="Woyke T."/>
            <person name="Ryan C.M."/>
            <person name="Banfield J.F."/>
        </authorList>
    </citation>
    <scope>NUCLEOTIDE SEQUENCE [LARGE SCALE GENOMIC DNA]</scope>
</reference>
<feature type="transmembrane region" description="Helical" evidence="1">
    <location>
        <begin position="85"/>
        <end position="112"/>
    </location>
</feature>
<keyword evidence="1" id="KW-1133">Transmembrane helix</keyword>
<evidence type="ECO:0000313" key="3">
    <source>
        <dbReference type="Proteomes" id="UP000231530"/>
    </source>
</evidence>